<dbReference type="AlphaFoldDB" id="A0A401FUU9"/>
<dbReference type="Proteomes" id="UP000288096">
    <property type="component" value="Unassembled WGS sequence"/>
</dbReference>
<evidence type="ECO:0000313" key="2">
    <source>
        <dbReference type="Proteomes" id="UP000288096"/>
    </source>
</evidence>
<comment type="caution">
    <text evidence="1">The sequence shown here is derived from an EMBL/GenBank/DDBJ whole genome shotgun (WGS) entry which is preliminary data.</text>
</comment>
<gene>
    <name evidence="1" type="ORF">DENIS_1705</name>
</gene>
<dbReference type="RefSeq" id="WP_231714440.1">
    <property type="nucleotide sequence ID" value="NZ_BEXT01000001.1"/>
</dbReference>
<evidence type="ECO:0000313" key="1">
    <source>
        <dbReference type="EMBL" id="GBC60746.1"/>
    </source>
</evidence>
<keyword evidence="2" id="KW-1185">Reference proteome</keyword>
<reference evidence="2" key="1">
    <citation type="submission" date="2017-11" db="EMBL/GenBank/DDBJ databases">
        <authorList>
            <person name="Watanabe M."/>
            <person name="Kojima H."/>
        </authorList>
    </citation>
    <scope>NUCLEOTIDE SEQUENCE [LARGE SCALE GENOMIC DNA]</scope>
    <source>
        <strain evidence="2">Tokyo 01</strain>
    </source>
</reference>
<sequence>MSQNLVFRAGRKAYISIKQNGLSADAVKVVAGAAGGPKFLVLSGLDRILFTSWFAGRTEPLFLLGASIGTWRFAAAARNHPADAMTSFRSAYIRQRYSDRPTPAEITRGSEKILSGFLGKTGASEVLNHPYLRLNILAVRSGRAVSSLRQIPMTLGLLGAALANVADRRLLRFFFGRTLFHDPRTRPPFWGMNEFPVQKVRLDAANLRKALLASGSIPLVMDGVGDIPGAQAGIYRDGGVIDYHLNLPFMPGKEGIVLYPHYTDRIIPGWLDKTLRWRRPSPRYMENVLMVAPSQRFVENLPHRKIPDRSDFYRFRGHDAERMLYWKQVVRVSRQLADEFLDTVETGAIRERVVPIC</sequence>
<dbReference type="EMBL" id="BEXT01000001">
    <property type="protein sequence ID" value="GBC60746.1"/>
    <property type="molecule type" value="Genomic_DNA"/>
</dbReference>
<proteinExistence type="predicted"/>
<protein>
    <submittedName>
        <fullName evidence="1">Uncharacterized protein</fullName>
    </submittedName>
</protein>
<dbReference type="SUPFAM" id="SSF52151">
    <property type="entry name" value="FabD/lysophospholipase-like"/>
    <property type="match status" value="1"/>
</dbReference>
<reference evidence="2" key="2">
    <citation type="submission" date="2019-01" db="EMBL/GenBank/DDBJ databases">
        <title>Genome sequence of Desulfonema ishimotonii strain Tokyo 01.</title>
        <authorList>
            <person name="Fukui M."/>
        </authorList>
    </citation>
    <scope>NUCLEOTIDE SEQUENCE [LARGE SCALE GENOMIC DNA]</scope>
    <source>
        <strain evidence="2">Tokyo 01</strain>
    </source>
</reference>
<name>A0A401FUU9_9BACT</name>
<dbReference type="InterPro" id="IPR016035">
    <property type="entry name" value="Acyl_Trfase/lysoPLipase"/>
</dbReference>
<organism evidence="1 2">
    <name type="scientific">Desulfonema ishimotonii</name>
    <dbReference type="NCBI Taxonomy" id="45657"/>
    <lineage>
        <taxon>Bacteria</taxon>
        <taxon>Pseudomonadati</taxon>
        <taxon>Thermodesulfobacteriota</taxon>
        <taxon>Desulfobacteria</taxon>
        <taxon>Desulfobacterales</taxon>
        <taxon>Desulfococcaceae</taxon>
        <taxon>Desulfonema</taxon>
    </lineage>
</organism>
<accession>A0A401FUU9</accession>